<keyword evidence="3" id="KW-1185">Reference proteome</keyword>
<gene>
    <name evidence="2" type="ORF">PAUR_b0239</name>
</gene>
<dbReference type="PANTHER" id="PTHR43747:SF1">
    <property type="entry name" value="SLR1998 PROTEIN"/>
    <property type="match status" value="1"/>
</dbReference>
<protein>
    <recommendedName>
        <fullName evidence="1">FAD-binding domain-containing protein</fullName>
    </recommendedName>
</protein>
<dbReference type="PANTHER" id="PTHR43747">
    <property type="entry name" value="FAD-BINDING PROTEIN"/>
    <property type="match status" value="1"/>
</dbReference>
<sequence length="373" mass="42203">MRVKMTVKFDCAVIGMGVSGVLLAKELATQGFKVVLFHDDKPINMSLAESLPATVNPLLERLGLMKYLQHEIHFPCSGTFSSWGAAQLQHPRLESTMQGHGWKVDKHGLVRQLAYDLPDSVVKLHKVISIERQPSHWLLGSKSNGQVIEVCARFVVDASGRQGYLPRALNISRHCFDKLMAFVVNVPRISGEKLSHPVLVEAQQNHWGLVSKMNQNQNMLAIFSNQASPDFELYKSFENWHEISQDSLYFKQFIPQEYSTKVRMVNASSHICSQLTGDNWLMVGDAAMSFDPLSSHGMTTSMYMAEKACHAIMQSFTGNRAGLADYSEQMTSIYNTYLNELVQRYNAEQRWQGSPFWQSKQQLKMTNECMLVS</sequence>
<dbReference type="InterPro" id="IPR036188">
    <property type="entry name" value="FAD/NAD-bd_sf"/>
</dbReference>
<dbReference type="Pfam" id="PF01494">
    <property type="entry name" value="FAD_binding_3"/>
    <property type="match status" value="1"/>
</dbReference>
<accession>A0ABR9EH34</accession>
<organism evidence="2 3">
    <name type="scientific">Pseudoalteromonas aurantia 208</name>
    <dbReference type="NCBI Taxonomy" id="1314867"/>
    <lineage>
        <taxon>Bacteria</taxon>
        <taxon>Pseudomonadati</taxon>
        <taxon>Pseudomonadota</taxon>
        <taxon>Gammaproteobacteria</taxon>
        <taxon>Alteromonadales</taxon>
        <taxon>Pseudoalteromonadaceae</taxon>
        <taxon>Pseudoalteromonas</taxon>
    </lineage>
</organism>
<dbReference type="PRINTS" id="PR00420">
    <property type="entry name" value="RNGMNOXGNASE"/>
</dbReference>
<dbReference type="SUPFAM" id="SSF51905">
    <property type="entry name" value="FAD/NAD(P)-binding domain"/>
    <property type="match status" value="1"/>
</dbReference>
<dbReference type="Gene3D" id="3.30.9.100">
    <property type="match status" value="1"/>
</dbReference>
<dbReference type="InterPro" id="IPR050816">
    <property type="entry name" value="Flavin-dep_Halogenase_NPB"/>
</dbReference>
<dbReference type="EMBL" id="AQGV01000015">
    <property type="protein sequence ID" value="MBE0370254.1"/>
    <property type="molecule type" value="Genomic_DNA"/>
</dbReference>
<feature type="domain" description="FAD-binding" evidence="1">
    <location>
        <begin position="10"/>
        <end position="331"/>
    </location>
</feature>
<dbReference type="InterPro" id="IPR002938">
    <property type="entry name" value="FAD-bd"/>
</dbReference>
<reference evidence="2 3" key="1">
    <citation type="submission" date="2015-03" db="EMBL/GenBank/DDBJ databases">
        <title>Genome sequence of Pseudoalteromonas aurantia.</title>
        <authorList>
            <person name="Xie B.-B."/>
            <person name="Rong J.-C."/>
            <person name="Qin Q.-L."/>
            <person name="Zhang Y.-Z."/>
        </authorList>
    </citation>
    <scope>NUCLEOTIDE SEQUENCE [LARGE SCALE GENOMIC DNA]</scope>
    <source>
        <strain evidence="2 3">208</strain>
    </source>
</reference>
<dbReference type="Gene3D" id="3.50.50.60">
    <property type="entry name" value="FAD/NAD(P)-binding domain"/>
    <property type="match status" value="1"/>
</dbReference>
<dbReference type="Proteomes" id="UP000615755">
    <property type="component" value="Unassembled WGS sequence"/>
</dbReference>
<name>A0ABR9EH34_9GAMM</name>
<evidence type="ECO:0000259" key="1">
    <source>
        <dbReference type="Pfam" id="PF01494"/>
    </source>
</evidence>
<evidence type="ECO:0000313" key="3">
    <source>
        <dbReference type="Proteomes" id="UP000615755"/>
    </source>
</evidence>
<evidence type="ECO:0000313" key="2">
    <source>
        <dbReference type="EMBL" id="MBE0370254.1"/>
    </source>
</evidence>
<comment type="caution">
    <text evidence="2">The sequence shown here is derived from an EMBL/GenBank/DDBJ whole genome shotgun (WGS) entry which is preliminary data.</text>
</comment>
<proteinExistence type="predicted"/>